<reference evidence="3 4" key="1">
    <citation type="submission" date="2016-04" db="EMBL/GenBank/DDBJ databases">
        <authorList>
            <person name="Evans L.H."/>
            <person name="Alamgir A."/>
            <person name="Owens N."/>
            <person name="Weber N.D."/>
            <person name="Virtaneva K."/>
            <person name="Barbian K."/>
            <person name="Babar A."/>
            <person name="Rosenke K."/>
        </authorList>
    </citation>
    <scope>NUCLEOTIDE SEQUENCE [LARGE SCALE GENOMIC DNA]</scope>
    <source>
        <strain evidence="3 4">IFM 0406</strain>
    </source>
</reference>
<accession>A0A161XIE1</accession>
<dbReference type="Pfam" id="PF11887">
    <property type="entry name" value="Mce4_CUP1"/>
    <property type="match status" value="1"/>
</dbReference>
<dbReference type="InterPro" id="IPR052336">
    <property type="entry name" value="MlaD_Phospholipid_Transporter"/>
</dbReference>
<dbReference type="GO" id="GO:0005576">
    <property type="term" value="C:extracellular region"/>
    <property type="evidence" value="ECO:0007669"/>
    <property type="project" value="TreeGrafter"/>
</dbReference>
<dbReference type="OrthoDB" id="338143at2"/>
<dbReference type="EMBL" id="LWGR01000007">
    <property type="protein sequence ID" value="KZM73458.1"/>
    <property type="molecule type" value="Genomic_DNA"/>
</dbReference>
<dbReference type="RefSeq" id="WP_067590848.1">
    <property type="nucleotide sequence ID" value="NZ_JABMCZ010000001.1"/>
</dbReference>
<gene>
    <name evidence="3" type="ORF">AWN90_33025</name>
</gene>
<dbReference type="InterPro" id="IPR005693">
    <property type="entry name" value="Mce"/>
</dbReference>
<dbReference type="InterPro" id="IPR024516">
    <property type="entry name" value="Mce_C"/>
</dbReference>
<dbReference type="GO" id="GO:0051701">
    <property type="term" value="P:biological process involved in interaction with host"/>
    <property type="evidence" value="ECO:0007669"/>
    <property type="project" value="TreeGrafter"/>
</dbReference>
<dbReference type="Proteomes" id="UP000076512">
    <property type="component" value="Unassembled WGS sequence"/>
</dbReference>
<dbReference type="AlphaFoldDB" id="A0A161XIE1"/>
<feature type="domain" description="Mce/MlaD" evidence="1">
    <location>
        <begin position="37"/>
        <end position="110"/>
    </location>
</feature>
<organism evidence="3 4">
    <name type="scientific">Nocardia terpenica</name>
    <dbReference type="NCBI Taxonomy" id="455432"/>
    <lineage>
        <taxon>Bacteria</taxon>
        <taxon>Bacillati</taxon>
        <taxon>Actinomycetota</taxon>
        <taxon>Actinomycetes</taxon>
        <taxon>Mycobacteriales</taxon>
        <taxon>Nocardiaceae</taxon>
        <taxon>Nocardia</taxon>
    </lineage>
</organism>
<evidence type="ECO:0000259" key="2">
    <source>
        <dbReference type="Pfam" id="PF11887"/>
    </source>
</evidence>
<protein>
    <submittedName>
        <fullName evidence="3">Uncharacterized protein</fullName>
    </submittedName>
</protein>
<comment type="caution">
    <text evidence="3">The sequence shown here is derived from an EMBL/GenBank/DDBJ whole genome shotgun (WGS) entry which is preliminary data.</text>
</comment>
<dbReference type="PANTHER" id="PTHR33371">
    <property type="entry name" value="INTERMEMBRANE PHOSPHOLIPID TRANSPORT SYSTEM BINDING PROTEIN MLAD-RELATED"/>
    <property type="match status" value="1"/>
</dbReference>
<evidence type="ECO:0000259" key="1">
    <source>
        <dbReference type="Pfam" id="PF02470"/>
    </source>
</evidence>
<sequence>MIRVRGPALKLGVFVVLVGLCLGVLLTTLRGPRPGGTGYAAVFADASGLAVGDAVRMSGVQVGRVTAIAVTGDATARVRFSVDAGRLHATTGAAIRYQTLLGQRYLELTEPDPPGPPLPAGATIPLDRTVPGFDVTRLFNGFKPLFATLDTAQLNRLAENLLHVVQGDGAGIGPVLDDLHALLRFATDRDAVVALLVRNLGDIADEIGGKSERVGALIQQVAGIIGVFSGRAHELVESLRTAAHGLEPDVGILTELESLYDDTSQPLLDLVRRSVPSSDQLAQLISLVPALIRGLNAHYPAAGQADFTCSSSVVAPPDIGAAVLATQHLVVCS</sequence>
<dbReference type="STRING" id="455432.AWN90_33025"/>
<proteinExistence type="predicted"/>
<dbReference type="PANTHER" id="PTHR33371:SF17">
    <property type="entry name" value="MCE-FAMILY PROTEIN MCE1B"/>
    <property type="match status" value="1"/>
</dbReference>
<evidence type="ECO:0000313" key="3">
    <source>
        <dbReference type="EMBL" id="KZM73458.1"/>
    </source>
</evidence>
<evidence type="ECO:0000313" key="4">
    <source>
        <dbReference type="Proteomes" id="UP000076512"/>
    </source>
</evidence>
<name>A0A161XIE1_9NOCA</name>
<keyword evidence="4" id="KW-1185">Reference proteome</keyword>
<dbReference type="NCBIfam" id="TIGR00996">
    <property type="entry name" value="Mtu_fam_mce"/>
    <property type="match status" value="1"/>
</dbReference>
<feature type="domain" description="Mammalian cell entry C-terminal" evidence="2">
    <location>
        <begin position="117"/>
        <end position="302"/>
    </location>
</feature>
<dbReference type="InterPro" id="IPR003399">
    <property type="entry name" value="Mce/MlaD"/>
</dbReference>
<dbReference type="Pfam" id="PF02470">
    <property type="entry name" value="MlaD"/>
    <property type="match status" value="1"/>
</dbReference>